<keyword evidence="2" id="KW-0677">Repeat</keyword>
<sequence length="438" mass="47795">MHTLEQLERGELAGIRRLDLSADLQTFPEAIFDLADTLEVLNLSGNQLKRLPPDLSRLRKLRILFCSDNLFTELPDCLGDCEQLEMIGFKANQIRHLPAAALPSALRWLILTDNQLQALPEEIGNCRRLQKLMLAGNQLASLPDTLANCVNLELLRIAANRLPALPAWLLTLPRLSWLAAAGNPFSDTNEAISLARHSLPAIPREQIVLHEQLGQGASGIIYRAEWQQSGQPAKQMAAKQFKGHVTSDGLPHSEMGACVAAGPHPNLIDVAGPLADQSGQTPGLLMDLIEPAFQPLAGPPSLASCTRDCYADDLTFSLDQALRIALGAASAVAHLHQRGILHGDLYAHNLLVDAQGNCLLSDFGAASFFEPDSLVGEALQRIESRAFGCLLEELLQRCPGFDDDSRWHALYELQNQCLSEQPELRPAFGQLHTILAAL</sequence>
<dbReference type="PROSITE" id="PS00107">
    <property type="entry name" value="PROTEIN_KINASE_ATP"/>
    <property type="match status" value="1"/>
</dbReference>
<evidence type="ECO:0000256" key="3">
    <source>
        <dbReference type="PROSITE-ProRule" id="PRU10141"/>
    </source>
</evidence>
<dbReference type="InterPro" id="IPR025875">
    <property type="entry name" value="Leu-rich_rpt_4"/>
</dbReference>
<dbReference type="Pfam" id="PF12799">
    <property type="entry name" value="LRR_4"/>
    <property type="match status" value="1"/>
</dbReference>
<dbReference type="PATRIC" id="fig|316.97.peg.2161"/>
<keyword evidence="3" id="KW-0547">Nucleotide-binding</keyword>
<dbReference type="Gene3D" id="3.30.200.20">
    <property type="entry name" value="Phosphorylase Kinase, domain 1"/>
    <property type="match status" value="1"/>
</dbReference>
<feature type="domain" description="Protein kinase" evidence="4">
    <location>
        <begin position="207"/>
        <end position="438"/>
    </location>
</feature>
<keyword evidence="5" id="KW-0418">Kinase</keyword>
<evidence type="ECO:0000313" key="5">
    <source>
        <dbReference type="EMBL" id="AHY42936.1"/>
    </source>
</evidence>
<keyword evidence="3" id="KW-0067">ATP-binding</keyword>
<dbReference type="InterPro" id="IPR001245">
    <property type="entry name" value="Ser-Thr/Tyr_kinase_cat_dom"/>
</dbReference>
<dbReference type="InterPro" id="IPR050216">
    <property type="entry name" value="LRR_domain-containing"/>
</dbReference>
<evidence type="ECO:0000256" key="2">
    <source>
        <dbReference type="ARBA" id="ARBA00022737"/>
    </source>
</evidence>
<dbReference type="Proteomes" id="UP000025238">
    <property type="component" value="Chromosome"/>
</dbReference>
<dbReference type="GO" id="GO:0005737">
    <property type="term" value="C:cytoplasm"/>
    <property type="evidence" value="ECO:0007669"/>
    <property type="project" value="TreeGrafter"/>
</dbReference>
<dbReference type="SMART" id="SM00369">
    <property type="entry name" value="LRR_TYP"/>
    <property type="match status" value="5"/>
</dbReference>
<dbReference type="PROSITE" id="PS51450">
    <property type="entry name" value="LRR"/>
    <property type="match status" value="1"/>
</dbReference>
<keyword evidence="5" id="KW-0808">Transferase</keyword>
<reference evidence="5 6" key="1">
    <citation type="submission" date="2014-03" db="EMBL/GenBank/DDBJ databases">
        <title>Complete genome sequence of Pseudomonas stutzeri 19SMN4.</title>
        <authorList>
            <person name="Brunet-Galmes I."/>
            <person name="Nogales B."/>
            <person name="Busquets A."/>
            <person name="Pena A."/>
            <person name="Gomila M."/>
            <person name="Garcia-Valdes E."/>
            <person name="Lalucat J."/>
            <person name="Bennasar A."/>
            <person name="Bosch R."/>
        </authorList>
    </citation>
    <scope>NUCLEOTIDE SEQUENCE [LARGE SCALE GENOMIC DNA]</scope>
    <source>
        <strain evidence="5 6">19SMN4</strain>
    </source>
</reference>
<dbReference type="SMART" id="SM00364">
    <property type="entry name" value="LRR_BAC"/>
    <property type="match status" value="5"/>
</dbReference>
<dbReference type="InterPro" id="IPR000719">
    <property type="entry name" value="Prot_kinase_dom"/>
</dbReference>
<dbReference type="InterPro" id="IPR001611">
    <property type="entry name" value="Leu-rich_rpt"/>
</dbReference>
<evidence type="ECO:0000256" key="1">
    <source>
        <dbReference type="ARBA" id="ARBA00022614"/>
    </source>
</evidence>
<dbReference type="Gene3D" id="3.80.10.10">
    <property type="entry name" value="Ribonuclease Inhibitor"/>
    <property type="match status" value="2"/>
</dbReference>
<name>A0A023WSH3_STUST</name>
<dbReference type="GO" id="GO:0005524">
    <property type="term" value="F:ATP binding"/>
    <property type="evidence" value="ECO:0007669"/>
    <property type="project" value="UniProtKB-UniRule"/>
</dbReference>
<dbReference type="Pfam" id="PF07714">
    <property type="entry name" value="PK_Tyr_Ser-Thr"/>
    <property type="match status" value="1"/>
</dbReference>
<dbReference type="Gene3D" id="1.10.510.10">
    <property type="entry name" value="Transferase(Phosphotransferase) domain 1"/>
    <property type="match status" value="1"/>
</dbReference>
<dbReference type="PROSITE" id="PS50011">
    <property type="entry name" value="PROTEIN_KINASE_DOM"/>
    <property type="match status" value="1"/>
</dbReference>
<dbReference type="InterPro" id="IPR017441">
    <property type="entry name" value="Protein_kinase_ATP_BS"/>
</dbReference>
<accession>A0A023WSH3</accession>
<dbReference type="PANTHER" id="PTHR48051">
    <property type="match status" value="1"/>
</dbReference>
<dbReference type="Pfam" id="PF13855">
    <property type="entry name" value="LRR_8"/>
    <property type="match status" value="1"/>
</dbReference>
<proteinExistence type="predicted"/>
<dbReference type="OrthoDB" id="8532199at2"/>
<protein>
    <submittedName>
        <fullName evidence="5">Protein kinase</fullName>
    </submittedName>
</protein>
<dbReference type="EMBL" id="CP007509">
    <property type="protein sequence ID" value="AHY42936.1"/>
    <property type="molecule type" value="Genomic_DNA"/>
</dbReference>
<dbReference type="SUPFAM" id="SSF56112">
    <property type="entry name" value="Protein kinase-like (PK-like)"/>
    <property type="match status" value="1"/>
</dbReference>
<dbReference type="PANTHER" id="PTHR48051:SF1">
    <property type="entry name" value="RAS SUPPRESSOR PROTEIN 1"/>
    <property type="match status" value="1"/>
</dbReference>
<dbReference type="AlphaFoldDB" id="A0A023WSH3"/>
<dbReference type="InterPro" id="IPR032675">
    <property type="entry name" value="LRR_dom_sf"/>
</dbReference>
<dbReference type="InterPro" id="IPR011009">
    <property type="entry name" value="Kinase-like_dom_sf"/>
</dbReference>
<dbReference type="KEGG" id="pstu:UIB01_10825"/>
<dbReference type="InterPro" id="IPR003591">
    <property type="entry name" value="Leu-rich_rpt_typical-subtyp"/>
</dbReference>
<gene>
    <name evidence="5" type="ORF">UIB01_10825</name>
</gene>
<dbReference type="GO" id="GO:0004672">
    <property type="term" value="F:protein kinase activity"/>
    <property type="evidence" value="ECO:0007669"/>
    <property type="project" value="InterPro"/>
</dbReference>
<keyword evidence="1" id="KW-0433">Leucine-rich repeat</keyword>
<feature type="binding site" evidence="3">
    <location>
        <position position="239"/>
    </location>
    <ligand>
        <name>ATP</name>
        <dbReference type="ChEBI" id="CHEBI:30616"/>
    </ligand>
</feature>
<evidence type="ECO:0000259" key="4">
    <source>
        <dbReference type="PROSITE" id="PS50011"/>
    </source>
</evidence>
<dbReference type="SUPFAM" id="SSF52058">
    <property type="entry name" value="L domain-like"/>
    <property type="match status" value="1"/>
</dbReference>
<evidence type="ECO:0000313" key="6">
    <source>
        <dbReference type="Proteomes" id="UP000025238"/>
    </source>
</evidence>
<organism evidence="5 6">
    <name type="scientific">Stutzerimonas stutzeri</name>
    <name type="common">Pseudomonas stutzeri</name>
    <dbReference type="NCBI Taxonomy" id="316"/>
    <lineage>
        <taxon>Bacteria</taxon>
        <taxon>Pseudomonadati</taxon>
        <taxon>Pseudomonadota</taxon>
        <taxon>Gammaproteobacteria</taxon>
        <taxon>Pseudomonadales</taxon>
        <taxon>Pseudomonadaceae</taxon>
        <taxon>Stutzerimonas</taxon>
    </lineage>
</organism>